<dbReference type="InterPro" id="IPR036388">
    <property type="entry name" value="WH-like_DNA-bd_sf"/>
</dbReference>
<evidence type="ECO:0000256" key="1">
    <source>
        <dbReference type="ARBA" id="ARBA00010641"/>
    </source>
</evidence>
<dbReference type="GO" id="GO:0016987">
    <property type="term" value="F:sigma factor activity"/>
    <property type="evidence" value="ECO:0007669"/>
    <property type="project" value="UniProtKB-KW"/>
</dbReference>
<gene>
    <name evidence="7" type="ORF">HF324_10370</name>
    <name evidence="6" type="ORF">HF329_10705</name>
</gene>
<dbReference type="GO" id="GO:0006352">
    <property type="term" value="P:DNA-templated transcription initiation"/>
    <property type="evidence" value="ECO:0007669"/>
    <property type="project" value="InterPro"/>
</dbReference>
<evidence type="ECO:0000313" key="9">
    <source>
        <dbReference type="Proteomes" id="UP000503144"/>
    </source>
</evidence>
<dbReference type="SUPFAM" id="SSF88659">
    <property type="entry name" value="Sigma3 and sigma4 domains of RNA polymerase sigma factors"/>
    <property type="match status" value="1"/>
</dbReference>
<dbReference type="GO" id="GO:0003677">
    <property type="term" value="F:DNA binding"/>
    <property type="evidence" value="ECO:0007669"/>
    <property type="project" value="InterPro"/>
</dbReference>
<dbReference type="EMBL" id="CP051205">
    <property type="protein sequence ID" value="QJB31762.1"/>
    <property type="molecule type" value="Genomic_DNA"/>
</dbReference>
<dbReference type="Gene3D" id="1.10.10.10">
    <property type="entry name" value="Winged helix-like DNA-binding domain superfamily/Winged helix DNA-binding domain"/>
    <property type="match status" value="1"/>
</dbReference>
<dbReference type="InterPro" id="IPR013249">
    <property type="entry name" value="RNA_pol_sigma70_r4_t2"/>
</dbReference>
<evidence type="ECO:0000259" key="5">
    <source>
        <dbReference type="Pfam" id="PF08281"/>
    </source>
</evidence>
<protein>
    <submittedName>
        <fullName evidence="6">Sigma-70 family RNA polymerase sigma factor</fullName>
    </submittedName>
</protein>
<sequence>MTKPDIRQLWEGMVQGDETLFLRLFRLLYPALQAYGMKIQPDQGLVKDAIHQTFLYFWEKRDQLDHVLQHEGYIYTSFRRQLLSVARQQTDGLSFPGDSLAAVAEQAIPSHEDFLIHLNSTQELQQAIAAAIARLSARKQLFIRLRYYEGLSYADISARTGVAERTIYNKIHESIKNLRRELAKAGFPQEILSSVQLLLR</sequence>
<dbReference type="NCBIfam" id="TIGR02937">
    <property type="entry name" value="sigma70-ECF"/>
    <property type="match status" value="1"/>
</dbReference>
<dbReference type="EMBL" id="CP051204">
    <property type="protein sequence ID" value="QJB38246.1"/>
    <property type="molecule type" value="Genomic_DNA"/>
</dbReference>
<dbReference type="InterPro" id="IPR013325">
    <property type="entry name" value="RNA_pol_sigma_r2"/>
</dbReference>
<dbReference type="InterPro" id="IPR014284">
    <property type="entry name" value="RNA_pol_sigma-70_dom"/>
</dbReference>
<keyword evidence="2" id="KW-0805">Transcription regulation</keyword>
<dbReference type="AlphaFoldDB" id="A0AAE6ZGG7"/>
<evidence type="ECO:0000256" key="3">
    <source>
        <dbReference type="ARBA" id="ARBA00023082"/>
    </source>
</evidence>
<accession>A0AAE6ZGG7</accession>
<dbReference type="SUPFAM" id="SSF88946">
    <property type="entry name" value="Sigma2 domain of RNA polymerase sigma factors"/>
    <property type="match status" value="1"/>
</dbReference>
<evidence type="ECO:0000256" key="4">
    <source>
        <dbReference type="ARBA" id="ARBA00023163"/>
    </source>
</evidence>
<reference evidence="8" key="1">
    <citation type="submission" date="2020-04" db="EMBL/GenBank/DDBJ databases">
        <authorList>
            <person name="Kittiwongwattana C."/>
        </authorList>
    </citation>
    <scope>NUCLEOTIDE SEQUENCE [LARGE SCALE GENOMIC DNA]</scope>
    <source>
        <strain evidence="7">1303</strain>
        <strain evidence="8">1310</strain>
    </source>
</reference>
<comment type="similarity">
    <text evidence="1">Belongs to the sigma-70 factor family. ECF subfamily.</text>
</comment>
<evidence type="ECO:0000313" key="6">
    <source>
        <dbReference type="EMBL" id="QJB31762.1"/>
    </source>
</evidence>
<feature type="domain" description="RNA polymerase sigma factor 70 region 4 type 2" evidence="5">
    <location>
        <begin position="126"/>
        <end position="177"/>
    </location>
</feature>
<dbReference type="PANTHER" id="PTHR43133">
    <property type="entry name" value="RNA POLYMERASE ECF-TYPE SIGMA FACTO"/>
    <property type="match status" value="1"/>
</dbReference>
<organism evidence="6 8">
    <name type="scientific">Chitinophaga oryzae</name>
    <dbReference type="NCBI Taxonomy" id="2725414"/>
    <lineage>
        <taxon>Bacteria</taxon>
        <taxon>Pseudomonadati</taxon>
        <taxon>Bacteroidota</taxon>
        <taxon>Chitinophagia</taxon>
        <taxon>Chitinophagales</taxon>
        <taxon>Chitinophagaceae</taxon>
        <taxon>Chitinophaga</taxon>
    </lineage>
</organism>
<dbReference type="PANTHER" id="PTHR43133:SF46">
    <property type="entry name" value="RNA POLYMERASE SIGMA-70 FACTOR ECF SUBFAMILY"/>
    <property type="match status" value="1"/>
</dbReference>
<reference evidence="6" key="2">
    <citation type="submission" date="2020-09" db="EMBL/GenBank/DDBJ databases">
        <authorList>
            <person name="Kittiwongwattana C."/>
        </authorList>
    </citation>
    <scope>NUCLEOTIDE SEQUENCE</scope>
    <source>
        <strain evidence="6">1310</strain>
    </source>
</reference>
<keyword evidence="3" id="KW-0731">Sigma factor</keyword>
<evidence type="ECO:0000313" key="7">
    <source>
        <dbReference type="EMBL" id="QJB38246.1"/>
    </source>
</evidence>
<dbReference type="Proteomes" id="UP000503144">
    <property type="component" value="Chromosome"/>
</dbReference>
<dbReference type="InterPro" id="IPR013324">
    <property type="entry name" value="RNA_pol_sigma_r3/r4-like"/>
</dbReference>
<keyword evidence="4" id="KW-0804">Transcription</keyword>
<evidence type="ECO:0000313" key="8">
    <source>
        <dbReference type="Proteomes" id="UP000502421"/>
    </source>
</evidence>
<dbReference type="Pfam" id="PF08281">
    <property type="entry name" value="Sigma70_r4_2"/>
    <property type="match status" value="1"/>
</dbReference>
<proteinExistence type="inferred from homology"/>
<dbReference type="RefSeq" id="WP_168804019.1">
    <property type="nucleotide sequence ID" value="NZ_CP051204.2"/>
</dbReference>
<dbReference type="Gene3D" id="1.10.1740.10">
    <property type="match status" value="1"/>
</dbReference>
<dbReference type="Proteomes" id="UP000502421">
    <property type="component" value="Chromosome"/>
</dbReference>
<name>A0AAE6ZGG7_9BACT</name>
<evidence type="ECO:0000256" key="2">
    <source>
        <dbReference type="ARBA" id="ARBA00023015"/>
    </source>
</evidence>
<dbReference type="InterPro" id="IPR039425">
    <property type="entry name" value="RNA_pol_sigma-70-like"/>
</dbReference>
<dbReference type="KEGG" id="coy:HF329_10705"/>
<keyword evidence="9" id="KW-1185">Reference proteome</keyword>